<accession>A0AAV3X311</accession>
<dbReference type="EMBL" id="BLAY01000024">
    <property type="protein sequence ID" value="GET37187.1"/>
    <property type="molecule type" value="Genomic_DNA"/>
</dbReference>
<proteinExistence type="predicted"/>
<keyword evidence="2" id="KW-1185">Reference proteome</keyword>
<name>A0AAV3X311_9CYAN</name>
<protein>
    <submittedName>
        <fullName evidence="1">Uncharacterized protein</fullName>
    </submittedName>
</protein>
<comment type="caution">
    <text evidence="1">The sequence shown here is derived from an EMBL/GenBank/DDBJ whole genome shotgun (WGS) entry which is preliminary data.</text>
</comment>
<evidence type="ECO:0000313" key="2">
    <source>
        <dbReference type="Proteomes" id="UP001050975"/>
    </source>
</evidence>
<gene>
    <name evidence="1" type="ORF">MiSe_19400</name>
</gene>
<dbReference type="AlphaFoldDB" id="A0AAV3X311"/>
<sequence length="68" mass="7640">METSKMSPAQIRQQGLDALVKALGPVGMVRFLHQFDMGSGDYTKERSQWLASLTLEDILDEISQKRVS</sequence>
<reference evidence="1" key="1">
    <citation type="submission" date="2019-10" db="EMBL/GenBank/DDBJ databases">
        <title>Draft genome sequece of Microseira wollei NIES-4236.</title>
        <authorList>
            <person name="Yamaguchi H."/>
            <person name="Suzuki S."/>
            <person name="Kawachi M."/>
        </authorList>
    </citation>
    <scope>NUCLEOTIDE SEQUENCE</scope>
    <source>
        <strain evidence="1">NIES-4236</strain>
    </source>
</reference>
<dbReference type="Proteomes" id="UP001050975">
    <property type="component" value="Unassembled WGS sequence"/>
</dbReference>
<evidence type="ECO:0000313" key="1">
    <source>
        <dbReference type="EMBL" id="GET37187.1"/>
    </source>
</evidence>
<organism evidence="1 2">
    <name type="scientific">Microseira wollei NIES-4236</name>
    <dbReference type="NCBI Taxonomy" id="2530354"/>
    <lineage>
        <taxon>Bacteria</taxon>
        <taxon>Bacillati</taxon>
        <taxon>Cyanobacteriota</taxon>
        <taxon>Cyanophyceae</taxon>
        <taxon>Oscillatoriophycideae</taxon>
        <taxon>Aerosakkonematales</taxon>
        <taxon>Aerosakkonemataceae</taxon>
        <taxon>Microseira</taxon>
    </lineage>
</organism>